<dbReference type="Proteomes" id="UP000322699">
    <property type="component" value="Unassembled WGS sequence"/>
</dbReference>
<reference evidence="1 2" key="1">
    <citation type="submission" date="2019-08" db="EMBL/GenBank/DDBJ databases">
        <title>Deep-cultivation of Planctomycetes and their phenomic and genomic characterization uncovers novel biology.</title>
        <authorList>
            <person name="Wiegand S."/>
            <person name="Jogler M."/>
            <person name="Boedeker C."/>
            <person name="Pinto D."/>
            <person name="Vollmers J."/>
            <person name="Rivas-Marin E."/>
            <person name="Kohn T."/>
            <person name="Peeters S.H."/>
            <person name="Heuer A."/>
            <person name="Rast P."/>
            <person name="Oberbeckmann S."/>
            <person name="Bunk B."/>
            <person name="Jeske O."/>
            <person name="Meyerdierks A."/>
            <person name="Storesund J.E."/>
            <person name="Kallscheuer N."/>
            <person name="Luecker S."/>
            <person name="Lage O.M."/>
            <person name="Pohl T."/>
            <person name="Merkel B.J."/>
            <person name="Hornburger P."/>
            <person name="Mueller R.-W."/>
            <person name="Bruemmer F."/>
            <person name="Labrenz M."/>
            <person name="Spormann A.M."/>
            <person name="Op Den Camp H."/>
            <person name="Overmann J."/>
            <person name="Amann R."/>
            <person name="Jetten M.S.M."/>
            <person name="Mascher T."/>
            <person name="Medema M.H."/>
            <person name="Devos D.P."/>
            <person name="Kaster A.-K."/>
            <person name="Ovreas L."/>
            <person name="Rohde M."/>
            <person name="Galperin M.Y."/>
            <person name="Jogler C."/>
        </authorList>
    </citation>
    <scope>NUCLEOTIDE SEQUENCE [LARGE SCALE GENOMIC DNA]</scope>
    <source>
        <strain evidence="1 2">LF1</strain>
    </source>
</reference>
<name>A0A5B1CLF4_9BACT</name>
<dbReference type="EMBL" id="VRLW01000001">
    <property type="protein sequence ID" value="KAA1261366.1"/>
    <property type="molecule type" value="Genomic_DNA"/>
</dbReference>
<proteinExistence type="predicted"/>
<comment type="caution">
    <text evidence="1">The sequence shown here is derived from an EMBL/GenBank/DDBJ whole genome shotgun (WGS) entry which is preliminary data.</text>
</comment>
<evidence type="ECO:0000313" key="1">
    <source>
        <dbReference type="EMBL" id="KAA1261366.1"/>
    </source>
</evidence>
<organism evidence="1 2">
    <name type="scientific">Rubripirellula obstinata</name>
    <dbReference type="NCBI Taxonomy" id="406547"/>
    <lineage>
        <taxon>Bacteria</taxon>
        <taxon>Pseudomonadati</taxon>
        <taxon>Planctomycetota</taxon>
        <taxon>Planctomycetia</taxon>
        <taxon>Pirellulales</taxon>
        <taxon>Pirellulaceae</taxon>
        <taxon>Rubripirellula</taxon>
    </lineage>
</organism>
<evidence type="ECO:0000313" key="2">
    <source>
        <dbReference type="Proteomes" id="UP000322699"/>
    </source>
</evidence>
<gene>
    <name evidence="1" type="ORF">LF1_39130</name>
</gene>
<accession>A0A5B1CLF4</accession>
<protein>
    <submittedName>
        <fullName evidence="1">Uncharacterized protein</fullName>
    </submittedName>
</protein>
<dbReference type="AlphaFoldDB" id="A0A5B1CLF4"/>
<keyword evidence="2" id="KW-1185">Reference proteome</keyword>
<sequence length="89" mass="9766">MTGCVHQRLENDRRMSPINASMLVPTVGKMSSGKIGSESRQDFWFVELPKLLASFATPLIVPTVLTDLVCFATSSSSPLPDQKSVIKRD</sequence>